<evidence type="ECO:0000313" key="8">
    <source>
        <dbReference type="Proteomes" id="UP000290204"/>
    </source>
</evidence>
<evidence type="ECO:0000313" key="7">
    <source>
        <dbReference type="EMBL" id="RXK61613.1"/>
    </source>
</evidence>
<protein>
    <submittedName>
        <fullName evidence="7">RDD family protein</fullName>
    </submittedName>
</protein>
<proteinExistence type="predicted"/>
<evidence type="ECO:0000259" key="6">
    <source>
        <dbReference type="Pfam" id="PF06271"/>
    </source>
</evidence>
<comment type="subcellular location">
    <subcellularLocation>
        <location evidence="1">Membrane</location>
        <topology evidence="1">Multi-pass membrane protein</topology>
    </subcellularLocation>
</comment>
<dbReference type="PANTHER" id="PTHR38480">
    <property type="entry name" value="SLR0254 PROTEIN"/>
    <property type="match status" value="1"/>
</dbReference>
<evidence type="ECO:0000256" key="3">
    <source>
        <dbReference type="ARBA" id="ARBA00022989"/>
    </source>
</evidence>
<keyword evidence="8" id="KW-1185">Reference proteome</keyword>
<accession>A0A4Q1CKW6</accession>
<organism evidence="7 8">
    <name type="scientific">Lacibacter luteus</name>
    <dbReference type="NCBI Taxonomy" id="2508719"/>
    <lineage>
        <taxon>Bacteria</taxon>
        <taxon>Pseudomonadati</taxon>
        <taxon>Bacteroidota</taxon>
        <taxon>Chitinophagia</taxon>
        <taxon>Chitinophagales</taxon>
        <taxon>Chitinophagaceae</taxon>
        <taxon>Lacibacter</taxon>
    </lineage>
</organism>
<evidence type="ECO:0000256" key="5">
    <source>
        <dbReference type="SAM" id="Phobius"/>
    </source>
</evidence>
<feature type="domain" description="RDD" evidence="6">
    <location>
        <begin position="19"/>
        <end position="164"/>
    </location>
</feature>
<reference evidence="7 8" key="1">
    <citation type="submission" date="2019-01" db="EMBL/GenBank/DDBJ databases">
        <title>Lacibacter sp. strain TTM-7.</title>
        <authorList>
            <person name="Chen W.-M."/>
        </authorList>
    </citation>
    <scope>NUCLEOTIDE SEQUENCE [LARGE SCALE GENOMIC DNA]</scope>
    <source>
        <strain evidence="7 8">TTM-7</strain>
    </source>
</reference>
<name>A0A4Q1CKW6_9BACT</name>
<comment type="caution">
    <text evidence="7">The sequence shown here is derived from an EMBL/GenBank/DDBJ whole genome shotgun (WGS) entry which is preliminary data.</text>
</comment>
<keyword evidence="3 5" id="KW-1133">Transmembrane helix</keyword>
<dbReference type="InterPro" id="IPR010432">
    <property type="entry name" value="RDD"/>
</dbReference>
<dbReference type="EMBL" id="SDHW01000001">
    <property type="protein sequence ID" value="RXK61613.1"/>
    <property type="molecule type" value="Genomic_DNA"/>
</dbReference>
<gene>
    <name evidence="7" type="ORF">ESA94_00940</name>
</gene>
<dbReference type="Pfam" id="PF06271">
    <property type="entry name" value="RDD"/>
    <property type="match status" value="1"/>
</dbReference>
<evidence type="ECO:0000256" key="2">
    <source>
        <dbReference type="ARBA" id="ARBA00022692"/>
    </source>
</evidence>
<sequence>MSNVQISTPFNISLDFEIAPFFKRLVATLLDLTLMVVYASLMRFVLYDVLLLSGEKATGIDILAVSIPLLLYHLVFEILFHGQSLGKMAMGIRVMSLDGGDPAISQYLLRWFFRVWEWPLVFAFVLPGLLILYQIIIVCVFGIVVVIIVAVTKNNQRLGDLAANTAIVSTRINRSIHDTVFMEINQKDYKVLFPQVLKLSDRDINTIKTVLNDSYKRGNFETAHRIAGRIKSVLKIESDLEVDAFLERMIADYNYLATKE</sequence>
<keyword evidence="4 5" id="KW-0472">Membrane</keyword>
<evidence type="ECO:0000256" key="1">
    <source>
        <dbReference type="ARBA" id="ARBA00004141"/>
    </source>
</evidence>
<dbReference type="Proteomes" id="UP000290204">
    <property type="component" value="Unassembled WGS sequence"/>
</dbReference>
<feature type="transmembrane region" description="Helical" evidence="5">
    <location>
        <begin position="25"/>
        <end position="46"/>
    </location>
</feature>
<dbReference type="PANTHER" id="PTHR38480:SF1">
    <property type="entry name" value="SLR0254 PROTEIN"/>
    <property type="match status" value="1"/>
</dbReference>
<dbReference type="AlphaFoldDB" id="A0A4Q1CKW6"/>
<dbReference type="GO" id="GO:0016020">
    <property type="term" value="C:membrane"/>
    <property type="evidence" value="ECO:0007669"/>
    <property type="project" value="UniProtKB-SubCell"/>
</dbReference>
<feature type="transmembrane region" description="Helical" evidence="5">
    <location>
        <begin position="118"/>
        <end position="151"/>
    </location>
</feature>
<keyword evidence="2 5" id="KW-0812">Transmembrane</keyword>
<evidence type="ECO:0000256" key="4">
    <source>
        <dbReference type="ARBA" id="ARBA00023136"/>
    </source>
</evidence>
<dbReference type="OrthoDB" id="9814143at2"/>
<feature type="transmembrane region" description="Helical" evidence="5">
    <location>
        <begin position="58"/>
        <end position="80"/>
    </location>
</feature>
<dbReference type="RefSeq" id="WP_129128986.1">
    <property type="nucleotide sequence ID" value="NZ_SDHW01000001.1"/>
</dbReference>